<dbReference type="GO" id="GO:0005524">
    <property type="term" value="F:ATP binding"/>
    <property type="evidence" value="ECO:0007669"/>
    <property type="project" value="UniProtKB-KW"/>
</dbReference>
<evidence type="ECO:0000259" key="4">
    <source>
        <dbReference type="SMART" id="SM00382"/>
    </source>
</evidence>
<evidence type="ECO:0000313" key="6">
    <source>
        <dbReference type="Proteomes" id="UP000269271"/>
    </source>
</evidence>
<dbReference type="Pfam" id="PF07728">
    <property type="entry name" value="AAA_5"/>
    <property type="match status" value="1"/>
</dbReference>
<dbReference type="SMART" id="SM00382">
    <property type="entry name" value="AAA"/>
    <property type="match status" value="1"/>
</dbReference>
<comment type="similarity">
    <text evidence="1">Belongs to the CbbQ/NirQ/NorQ/GpvN family.</text>
</comment>
<dbReference type="InterPro" id="IPR013615">
    <property type="entry name" value="CbbQ_C"/>
</dbReference>
<dbReference type="InterPro" id="IPR003593">
    <property type="entry name" value="AAA+_ATPase"/>
</dbReference>
<organism evidence="5 6">
    <name type="scientific">Burkholderia contaminans</name>
    <dbReference type="NCBI Taxonomy" id="488447"/>
    <lineage>
        <taxon>Bacteria</taxon>
        <taxon>Pseudomonadati</taxon>
        <taxon>Pseudomonadota</taxon>
        <taxon>Betaproteobacteria</taxon>
        <taxon>Burkholderiales</taxon>
        <taxon>Burkholderiaceae</taxon>
        <taxon>Burkholderia</taxon>
        <taxon>Burkholderia cepacia complex</taxon>
    </lineage>
</organism>
<dbReference type="SUPFAM" id="SSF52540">
    <property type="entry name" value="P-loop containing nucleoside triphosphate hydrolases"/>
    <property type="match status" value="1"/>
</dbReference>
<dbReference type="EMBL" id="QTQX01000013">
    <property type="protein sequence ID" value="RQT26086.1"/>
    <property type="molecule type" value="Genomic_DNA"/>
</dbReference>
<gene>
    <name evidence="5" type="ORF">DF037_20570</name>
</gene>
<keyword evidence="2" id="KW-0547">Nucleotide-binding</keyword>
<dbReference type="InterPro" id="IPR050764">
    <property type="entry name" value="CbbQ/NirQ/NorQ/GpvN"/>
</dbReference>
<dbReference type="AlphaFoldDB" id="A0A3N8R2W8"/>
<dbReference type="PANTHER" id="PTHR42759:SF1">
    <property type="entry name" value="MAGNESIUM-CHELATASE SUBUNIT CHLD"/>
    <property type="match status" value="1"/>
</dbReference>
<feature type="domain" description="AAA+ ATPase" evidence="4">
    <location>
        <begin position="149"/>
        <end position="306"/>
    </location>
</feature>
<sequence length="396" mass="42909">MNESNGKIACAICGAMIHSVELHLKDKHEHMSLHEYQAQYPNAPVLSEVAKAAIAKRLAEQSGASPAVAMAGSAMPANVTALNPNGETTGALHEVFGLGDAPAGKNGRGQPIPVTVFANPSNPEFVPAIDGGFIFDVDNLKNALMAIELGKNLFVWGHAGTGKTTLVEQIAARTGRPVVRIQHSIGTEESHVLGQWVVRNGETVFEPGLLPLAMRHGWIYLADEYDFGLPAVLAVYQPILEYGKSLIIKDASPEWRVVKPHPNFRFVATGNTNGSGDDTGLYQGTQIQNAANFDRFGMVIEATYMKPELEQLILVNRSKIKSDQAQKLVQFANMVRESYRSKEISNTISPRCLIDAADIGLRKGSWRAGLTLAFINKLSPVDRQVVDGVASRIFTS</sequence>
<evidence type="ECO:0000256" key="1">
    <source>
        <dbReference type="ARBA" id="ARBA00009417"/>
    </source>
</evidence>
<protein>
    <submittedName>
        <fullName evidence="5">Porphyrin biosynthesis protein</fullName>
    </submittedName>
</protein>
<keyword evidence="3" id="KW-0067">ATP-binding</keyword>
<dbReference type="PANTHER" id="PTHR42759">
    <property type="entry name" value="MOXR FAMILY PROTEIN"/>
    <property type="match status" value="1"/>
</dbReference>
<dbReference type="Gene3D" id="3.40.50.300">
    <property type="entry name" value="P-loop containing nucleotide triphosphate hydrolases"/>
    <property type="match status" value="1"/>
</dbReference>
<dbReference type="InterPro" id="IPR027417">
    <property type="entry name" value="P-loop_NTPase"/>
</dbReference>
<dbReference type="InterPro" id="IPR011704">
    <property type="entry name" value="ATPase_dyneun-rel_AAA"/>
</dbReference>
<reference evidence="5 6" key="1">
    <citation type="submission" date="2018-08" db="EMBL/GenBank/DDBJ databases">
        <title>Comparative analysis of Burkholderia isolates from Puerto Rico.</title>
        <authorList>
            <person name="Hall C."/>
            <person name="Sahl J."/>
            <person name="Wagner D."/>
        </authorList>
    </citation>
    <scope>NUCLEOTIDE SEQUENCE [LARGE SCALE GENOMIC DNA]</scope>
    <source>
        <strain evidence="5 6">Bp9001</strain>
    </source>
</reference>
<evidence type="ECO:0000256" key="2">
    <source>
        <dbReference type="ARBA" id="ARBA00022741"/>
    </source>
</evidence>
<proteinExistence type="inferred from homology"/>
<dbReference type="RefSeq" id="WP_124618552.1">
    <property type="nucleotide sequence ID" value="NZ_QTQX01000013.1"/>
</dbReference>
<accession>A0A3N8R2W8</accession>
<dbReference type="Pfam" id="PF08406">
    <property type="entry name" value="CbbQ_C"/>
    <property type="match status" value="1"/>
</dbReference>
<dbReference type="Proteomes" id="UP000269271">
    <property type="component" value="Unassembled WGS sequence"/>
</dbReference>
<name>A0A3N8R2W8_9BURK</name>
<evidence type="ECO:0000256" key="3">
    <source>
        <dbReference type="ARBA" id="ARBA00022840"/>
    </source>
</evidence>
<comment type="caution">
    <text evidence="5">The sequence shown here is derived from an EMBL/GenBank/DDBJ whole genome shotgun (WGS) entry which is preliminary data.</text>
</comment>
<evidence type="ECO:0000313" key="5">
    <source>
        <dbReference type="EMBL" id="RQT26086.1"/>
    </source>
</evidence>
<dbReference type="GO" id="GO:0016887">
    <property type="term" value="F:ATP hydrolysis activity"/>
    <property type="evidence" value="ECO:0007669"/>
    <property type="project" value="InterPro"/>
</dbReference>